<dbReference type="InterPro" id="IPR002575">
    <property type="entry name" value="Aminoglycoside_PTrfase"/>
</dbReference>
<reference evidence="2 3" key="1">
    <citation type="submission" date="2020-08" db="EMBL/GenBank/DDBJ databases">
        <title>Draft genome sequencing of an Anaerocolumna strain isolated from anoxic soil subjected to BSD treatment.</title>
        <authorList>
            <person name="Uek A."/>
            <person name="Tonouchi A."/>
        </authorList>
    </citation>
    <scope>NUCLEOTIDE SEQUENCE [LARGE SCALE GENOMIC DNA]</scope>
    <source>
        <strain evidence="2 3">CTTW</strain>
    </source>
</reference>
<dbReference type="AlphaFoldDB" id="A0A7I8DKB1"/>
<organism evidence="2 3">
    <name type="scientific">Anaerocolumna chitinilytica</name>
    <dbReference type="NCBI Taxonomy" id="1727145"/>
    <lineage>
        <taxon>Bacteria</taxon>
        <taxon>Bacillati</taxon>
        <taxon>Bacillota</taxon>
        <taxon>Clostridia</taxon>
        <taxon>Lachnospirales</taxon>
        <taxon>Lachnospiraceae</taxon>
        <taxon>Anaerocolumna</taxon>
    </lineage>
</organism>
<protein>
    <submittedName>
        <fullName evidence="2">Aminoglycoside phosphotransferase</fullName>
    </submittedName>
</protein>
<accession>A0A7I8DKB1</accession>
<keyword evidence="2" id="KW-0808">Transferase</keyword>
<dbReference type="InterPro" id="IPR011009">
    <property type="entry name" value="Kinase-like_dom_sf"/>
</dbReference>
<dbReference type="PANTHER" id="PTHR21310:SF15">
    <property type="entry name" value="AMINOGLYCOSIDE PHOSPHOTRANSFERASE DOMAIN-CONTAINING PROTEIN"/>
    <property type="match status" value="1"/>
</dbReference>
<dbReference type="Proteomes" id="UP000515703">
    <property type="component" value="Chromosome"/>
</dbReference>
<dbReference type="KEGG" id="acht:bsdcttw_19340"/>
<dbReference type="InterPro" id="IPR051678">
    <property type="entry name" value="AGP_Transferase"/>
</dbReference>
<dbReference type="RefSeq" id="WP_185259191.1">
    <property type="nucleotide sequence ID" value="NZ_AP023368.1"/>
</dbReference>
<gene>
    <name evidence="2" type="ORF">bsdcttw_19340</name>
</gene>
<name>A0A7I8DKB1_9FIRM</name>
<dbReference type="SUPFAM" id="SSF56112">
    <property type="entry name" value="Protein kinase-like (PK-like)"/>
    <property type="match status" value="1"/>
</dbReference>
<evidence type="ECO:0000313" key="3">
    <source>
        <dbReference type="Proteomes" id="UP000515703"/>
    </source>
</evidence>
<reference evidence="2 3" key="2">
    <citation type="submission" date="2020-08" db="EMBL/GenBank/DDBJ databases">
        <authorList>
            <person name="Ueki A."/>
            <person name="Tonouchi A."/>
        </authorList>
    </citation>
    <scope>NUCLEOTIDE SEQUENCE [LARGE SCALE GENOMIC DNA]</scope>
    <source>
        <strain evidence="2 3">CTTW</strain>
    </source>
</reference>
<dbReference type="GO" id="GO:0016740">
    <property type="term" value="F:transferase activity"/>
    <property type="evidence" value="ECO:0007669"/>
    <property type="project" value="UniProtKB-KW"/>
</dbReference>
<evidence type="ECO:0000259" key="1">
    <source>
        <dbReference type="Pfam" id="PF01636"/>
    </source>
</evidence>
<dbReference type="Gene3D" id="3.90.1200.10">
    <property type="match status" value="1"/>
</dbReference>
<dbReference type="EMBL" id="AP023368">
    <property type="protein sequence ID" value="BCJ98893.1"/>
    <property type="molecule type" value="Genomic_DNA"/>
</dbReference>
<keyword evidence="3" id="KW-1185">Reference proteome</keyword>
<proteinExistence type="predicted"/>
<dbReference type="PANTHER" id="PTHR21310">
    <property type="entry name" value="AMINOGLYCOSIDE PHOSPHOTRANSFERASE-RELATED-RELATED"/>
    <property type="match status" value="1"/>
</dbReference>
<dbReference type="Pfam" id="PF01636">
    <property type="entry name" value="APH"/>
    <property type="match status" value="1"/>
</dbReference>
<feature type="domain" description="Aminoglycoside phosphotransferase" evidence="1">
    <location>
        <begin position="31"/>
        <end position="276"/>
    </location>
</feature>
<sequence length="335" mass="39344">MKSKTKNLLSEEQIKTLVKVNFGDLCKVGSVTELKGGMFNSVYLIERINEKDKIVLKVGVIPGTTLLTYEQDVMPTEVKCFQLIKEQTTIPTPKILAFDFSKKHINSNYFFMTALEGTSLNKISRKMEKHNLEKIKTDLAGYFAQLHQIRGDYFGYFTDDKKYQYTTWKDAFLHMFDMILKDGREHKVKLPYERIEKVLKDNSNYLEEITIPSLVEYDCHEGNIFVKQVEEEYVIEGILDFERAFWGDPIADFPAAFIMLDDIRKDEAFLNSYLKENKEKKQYTEADAKRYQLYRMYIFTIMAAETFRYGFLYAHLQGTFSKSIVRKCLKELEQL</sequence>
<dbReference type="Gene3D" id="3.30.200.20">
    <property type="entry name" value="Phosphorylase Kinase, domain 1"/>
    <property type="match status" value="1"/>
</dbReference>
<evidence type="ECO:0000313" key="2">
    <source>
        <dbReference type="EMBL" id="BCJ98893.1"/>
    </source>
</evidence>